<name>A0A0D3KR64_EMIH1</name>
<keyword evidence="3" id="KW-1185">Reference proteome</keyword>
<dbReference type="Pfam" id="PF12146">
    <property type="entry name" value="Hydrolase_4"/>
    <property type="match status" value="1"/>
</dbReference>
<organism evidence="2 3">
    <name type="scientific">Emiliania huxleyi (strain CCMP1516)</name>
    <dbReference type="NCBI Taxonomy" id="280463"/>
    <lineage>
        <taxon>Eukaryota</taxon>
        <taxon>Haptista</taxon>
        <taxon>Haptophyta</taxon>
        <taxon>Prymnesiophyceae</taxon>
        <taxon>Isochrysidales</taxon>
        <taxon>Noelaerhabdaceae</taxon>
        <taxon>Emiliania</taxon>
    </lineage>
</organism>
<dbReference type="Gene3D" id="3.40.50.1820">
    <property type="entry name" value="alpha/beta hydrolase"/>
    <property type="match status" value="1"/>
</dbReference>
<sequence>MVVLTSSTPTRSALDAPSGVRCALWHWEPPTAAVGLVVLFHGMGSHARFPSTSLAAEVLSAGGFAVCSPDMPGHGESDGLRGFLLSSEALEEDGEAFAREARRLKPGLPLFLAGSSMGGAIAFRVAQRLDGVSGLVLLAPMLAPPASAAAAYLLAALSYTPLCRLPLIPSSATDNAKQYSDEAIIKRGALRVGSASACVSLGAACEATLPGLACPFFCLLADRELVLSEAAREAAERLCEVAATPAADRTLKRYDALHALLCEPEPLRSTIAGDILAWMRRYAAGEST</sequence>
<evidence type="ECO:0000259" key="1">
    <source>
        <dbReference type="Pfam" id="PF12146"/>
    </source>
</evidence>
<dbReference type="InterPro" id="IPR022742">
    <property type="entry name" value="Hydrolase_4"/>
</dbReference>
<dbReference type="STRING" id="2903.R1FXJ8"/>
<dbReference type="GeneID" id="17283519"/>
<dbReference type="AlphaFoldDB" id="A0A0D3KR64"/>
<reference evidence="2" key="2">
    <citation type="submission" date="2024-10" db="UniProtKB">
        <authorList>
            <consortium name="EnsemblProtists"/>
        </authorList>
    </citation>
    <scope>IDENTIFICATION</scope>
</reference>
<dbReference type="RefSeq" id="XP_005790678.1">
    <property type="nucleotide sequence ID" value="XM_005790621.1"/>
</dbReference>
<evidence type="ECO:0000313" key="2">
    <source>
        <dbReference type="EnsemblProtists" id="EOD38249"/>
    </source>
</evidence>
<dbReference type="InterPro" id="IPR051044">
    <property type="entry name" value="MAG_DAG_Lipase"/>
</dbReference>
<reference evidence="3" key="1">
    <citation type="journal article" date="2013" name="Nature">
        <title>Pan genome of the phytoplankton Emiliania underpins its global distribution.</title>
        <authorList>
            <person name="Read B.A."/>
            <person name="Kegel J."/>
            <person name="Klute M.J."/>
            <person name="Kuo A."/>
            <person name="Lefebvre S.C."/>
            <person name="Maumus F."/>
            <person name="Mayer C."/>
            <person name="Miller J."/>
            <person name="Monier A."/>
            <person name="Salamov A."/>
            <person name="Young J."/>
            <person name="Aguilar M."/>
            <person name="Claverie J.M."/>
            <person name="Frickenhaus S."/>
            <person name="Gonzalez K."/>
            <person name="Herman E.K."/>
            <person name="Lin Y.C."/>
            <person name="Napier J."/>
            <person name="Ogata H."/>
            <person name="Sarno A.F."/>
            <person name="Shmutz J."/>
            <person name="Schroeder D."/>
            <person name="de Vargas C."/>
            <person name="Verret F."/>
            <person name="von Dassow P."/>
            <person name="Valentin K."/>
            <person name="Van de Peer Y."/>
            <person name="Wheeler G."/>
            <person name="Dacks J.B."/>
            <person name="Delwiche C.F."/>
            <person name="Dyhrman S.T."/>
            <person name="Glockner G."/>
            <person name="John U."/>
            <person name="Richards T."/>
            <person name="Worden A.Z."/>
            <person name="Zhang X."/>
            <person name="Grigoriev I.V."/>
            <person name="Allen A.E."/>
            <person name="Bidle K."/>
            <person name="Borodovsky M."/>
            <person name="Bowler C."/>
            <person name="Brownlee C."/>
            <person name="Cock J.M."/>
            <person name="Elias M."/>
            <person name="Gladyshev V.N."/>
            <person name="Groth M."/>
            <person name="Guda C."/>
            <person name="Hadaegh A."/>
            <person name="Iglesias-Rodriguez M.D."/>
            <person name="Jenkins J."/>
            <person name="Jones B.M."/>
            <person name="Lawson T."/>
            <person name="Leese F."/>
            <person name="Lindquist E."/>
            <person name="Lobanov A."/>
            <person name="Lomsadze A."/>
            <person name="Malik S.B."/>
            <person name="Marsh M.E."/>
            <person name="Mackinder L."/>
            <person name="Mock T."/>
            <person name="Mueller-Roeber B."/>
            <person name="Pagarete A."/>
            <person name="Parker M."/>
            <person name="Probert I."/>
            <person name="Quesneville H."/>
            <person name="Raines C."/>
            <person name="Rensing S.A."/>
            <person name="Riano-Pachon D.M."/>
            <person name="Richier S."/>
            <person name="Rokitta S."/>
            <person name="Shiraiwa Y."/>
            <person name="Soanes D.M."/>
            <person name="van der Giezen M."/>
            <person name="Wahlund T.M."/>
            <person name="Williams B."/>
            <person name="Wilson W."/>
            <person name="Wolfe G."/>
            <person name="Wurch L.L."/>
        </authorList>
    </citation>
    <scope>NUCLEOTIDE SEQUENCE</scope>
</reference>
<dbReference type="InterPro" id="IPR029058">
    <property type="entry name" value="AB_hydrolase_fold"/>
</dbReference>
<proteinExistence type="predicted"/>
<dbReference type="KEGG" id="ehx:EMIHUDRAFT_449059"/>
<dbReference type="PaxDb" id="2903-EOD38249"/>
<dbReference type="Proteomes" id="UP000013827">
    <property type="component" value="Unassembled WGS sequence"/>
</dbReference>
<dbReference type="HOGENOM" id="CLU_026209_0_2_1"/>
<dbReference type="EnsemblProtists" id="EOD38249">
    <property type="protein sequence ID" value="EOD38249"/>
    <property type="gene ID" value="EMIHUDRAFT_449059"/>
</dbReference>
<dbReference type="SUPFAM" id="SSF53474">
    <property type="entry name" value="alpha/beta-Hydrolases"/>
    <property type="match status" value="1"/>
</dbReference>
<dbReference type="OMA" id="HTLEFEP"/>
<dbReference type="InterPro" id="IPR000073">
    <property type="entry name" value="AB_hydrolase_1"/>
</dbReference>
<dbReference type="PRINTS" id="PR00111">
    <property type="entry name" value="ABHYDROLASE"/>
</dbReference>
<feature type="domain" description="Serine aminopeptidase S33" evidence="1">
    <location>
        <begin position="34"/>
        <end position="265"/>
    </location>
</feature>
<evidence type="ECO:0000313" key="3">
    <source>
        <dbReference type="Proteomes" id="UP000013827"/>
    </source>
</evidence>
<dbReference type="PANTHER" id="PTHR11614">
    <property type="entry name" value="PHOSPHOLIPASE-RELATED"/>
    <property type="match status" value="1"/>
</dbReference>
<dbReference type="eggNOG" id="KOG1455">
    <property type="taxonomic scope" value="Eukaryota"/>
</dbReference>
<protein>
    <recommendedName>
        <fullName evidence="1">Serine aminopeptidase S33 domain-containing protein</fullName>
    </recommendedName>
</protein>
<accession>A0A0D3KR64</accession>